<organism evidence="3 4">
    <name type="scientific">Skeletonema marinoi</name>
    <dbReference type="NCBI Taxonomy" id="267567"/>
    <lineage>
        <taxon>Eukaryota</taxon>
        <taxon>Sar</taxon>
        <taxon>Stramenopiles</taxon>
        <taxon>Ochrophyta</taxon>
        <taxon>Bacillariophyta</taxon>
        <taxon>Coscinodiscophyceae</taxon>
        <taxon>Thalassiosirophycidae</taxon>
        <taxon>Thalassiosirales</taxon>
        <taxon>Skeletonemataceae</taxon>
        <taxon>Skeletonema</taxon>
        <taxon>Skeletonema marinoi-dohrnii complex</taxon>
    </lineage>
</organism>
<evidence type="ECO:0000256" key="1">
    <source>
        <dbReference type="SAM" id="MobiDB-lite"/>
    </source>
</evidence>
<evidence type="ECO:0000313" key="3">
    <source>
        <dbReference type="EMBL" id="KAK1744848.1"/>
    </source>
</evidence>
<gene>
    <name evidence="3" type="ORF">QTG54_004139</name>
</gene>
<protein>
    <submittedName>
        <fullName evidence="3">Uncharacterized protein</fullName>
    </submittedName>
</protein>
<feature type="region of interest" description="Disordered" evidence="1">
    <location>
        <begin position="122"/>
        <end position="162"/>
    </location>
</feature>
<comment type="caution">
    <text evidence="3">The sequence shown here is derived from an EMBL/GenBank/DDBJ whole genome shotgun (WGS) entry which is preliminary data.</text>
</comment>
<dbReference type="AlphaFoldDB" id="A0AAD8YEH3"/>
<keyword evidence="4" id="KW-1185">Reference proteome</keyword>
<sequence length="185" mass="20340">MRGISSRFLLLSTCVYSASGHDDLEGYCAAVLPAYQNDPVDGNNEIEFVGCECEDSHSGKEQTLVVCTFIKDIALQATGSCNAKFCLFTQQCEEPDDFNVLGLGVTFDLSLFDEWCVDENTNQKETNPTRYPSQSPMGEIEWDQNTTNAGPSMPQIKDTTSQADRTLSSFGIVILGTTLIRMHAI</sequence>
<feature type="compositionally biased region" description="Polar residues" evidence="1">
    <location>
        <begin position="122"/>
        <end position="136"/>
    </location>
</feature>
<proteinExistence type="predicted"/>
<reference evidence="3" key="1">
    <citation type="submission" date="2023-06" db="EMBL/GenBank/DDBJ databases">
        <title>Survivors Of The Sea: Transcriptome response of Skeletonema marinoi to long-term dormancy.</title>
        <authorList>
            <person name="Pinder M.I.M."/>
            <person name="Kourtchenko O."/>
            <person name="Robertson E.K."/>
            <person name="Larsson T."/>
            <person name="Maumus F."/>
            <person name="Osuna-Cruz C.M."/>
            <person name="Vancaester E."/>
            <person name="Stenow R."/>
            <person name="Vandepoele K."/>
            <person name="Ploug H."/>
            <person name="Bruchert V."/>
            <person name="Godhe A."/>
            <person name="Topel M."/>
        </authorList>
    </citation>
    <scope>NUCLEOTIDE SEQUENCE</scope>
    <source>
        <strain evidence="3">R05AC</strain>
    </source>
</reference>
<name>A0AAD8YEH3_9STRA</name>
<accession>A0AAD8YEH3</accession>
<feature type="chain" id="PRO_5042123111" evidence="2">
    <location>
        <begin position="21"/>
        <end position="185"/>
    </location>
</feature>
<feature type="signal peptide" evidence="2">
    <location>
        <begin position="1"/>
        <end position="20"/>
    </location>
</feature>
<dbReference type="EMBL" id="JATAAI010000006">
    <property type="protein sequence ID" value="KAK1744848.1"/>
    <property type="molecule type" value="Genomic_DNA"/>
</dbReference>
<dbReference type="Proteomes" id="UP001224775">
    <property type="component" value="Unassembled WGS sequence"/>
</dbReference>
<evidence type="ECO:0000256" key="2">
    <source>
        <dbReference type="SAM" id="SignalP"/>
    </source>
</evidence>
<evidence type="ECO:0000313" key="4">
    <source>
        <dbReference type="Proteomes" id="UP001224775"/>
    </source>
</evidence>
<keyword evidence="2" id="KW-0732">Signal</keyword>